<reference evidence="2 3" key="1">
    <citation type="journal article" date="2014" name="Am. J. Bot.">
        <title>Genome assembly and annotation for red clover (Trifolium pratense; Fabaceae).</title>
        <authorList>
            <person name="Istvanek J."/>
            <person name="Jaros M."/>
            <person name="Krenek A."/>
            <person name="Repkova J."/>
        </authorList>
    </citation>
    <scope>NUCLEOTIDE SEQUENCE [LARGE SCALE GENOMIC DNA]</scope>
    <source>
        <strain evidence="3">cv. Tatra</strain>
        <tissue evidence="2">Young leaves</tissue>
    </source>
</reference>
<accession>A0A2K3KFQ0</accession>
<keyword evidence="1" id="KW-0812">Transmembrane</keyword>
<gene>
    <name evidence="2" type="ORF">L195_g054377</name>
</gene>
<evidence type="ECO:0000256" key="1">
    <source>
        <dbReference type="SAM" id="Phobius"/>
    </source>
</evidence>
<proteinExistence type="predicted"/>
<keyword evidence="1" id="KW-1133">Transmembrane helix</keyword>
<dbReference type="STRING" id="57577.A0A2K3KFQ0"/>
<dbReference type="Proteomes" id="UP000236291">
    <property type="component" value="Unassembled WGS sequence"/>
</dbReference>
<dbReference type="ExpressionAtlas" id="A0A2K3KFQ0">
    <property type="expression patterns" value="baseline"/>
</dbReference>
<sequence length="82" mass="9118">DLAANPKCSVLLARDPEDRTDLVITLHGDAVFVPEKDNAAIRAAYLARHPNAFWVTLFIILPCNLFYSLLLVLELTTTHIEG</sequence>
<dbReference type="EMBL" id="ASHM01094841">
    <property type="protein sequence ID" value="PNX65121.1"/>
    <property type="molecule type" value="Genomic_DNA"/>
</dbReference>
<evidence type="ECO:0000313" key="3">
    <source>
        <dbReference type="Proteomes" id="UP000236291"/>
    </source>
</evidence>
<evidence type="ECO:0000313" key="2">
    <source>
        <dbReference type="EMBL" id="PNX65121.1"/>
    </source>
</evidence>
<feature type="non-terminal residue" evidence="2">
    <location>
        <position position="1"/>
    </location>
</feature>
<dbReference type="AlphaFoldDB" id="A0A2K3KFQ0"/>
<comment type="caution">
    <text evidence="2">The sequence shown here is derived from an EMBL/GenBank/DDBJ whole genome shotgun (WGS) entry which is preliminary data.</text>
</comment>
<protein>
    <submittedName>
        <fullName evidence="2">Root border cell-specific protein</fullName>
    </submittedName>
</protein>
<dbReference type="Gene3D" id="2.30.110.10">
    <property type="entry name" value="Electron Transport, Fmn-binding Protein, Chain A"/>
    <property type="match status" value="1"/>
</dbReference>
<name>A0A2K3KFQ0_TRIPR</name>
<dbReference type="InterPro" id="IPR012349">
    <property type="entry name" value="Split_barrel_FMN-bd"/>
</dbReference>
<keyword evidence="1" id="KW-0472">Membrane</keyword>
<dbReference type="SUPFAM" id="SSF50475">
    <property type="entry name" value="FMN-binding split barrel"/>
    <property type="match status" value="1"/>
</dbReference>
<organism evidence="2 3">
    <name type="scientific">Trifolium pratense</name>
    <name type="common">Red clover</name>
    <dbReference type="NCBI Taxonomy" id="57577"/>
    <lineage>
        <taxon>Eukaryota</taxon>
        <taxon>Viridiplantae</taxon>
        <taxon>Streptophyta</taxon>
        <taxon>Embryophyta</taxon>
        <taxon>Tracheophyta</taxon>
        <taxon>Spermatophyta</taxon>
        <taxon>Magnoliopsida</taxon>
        <taxon>eudicotyledons</taxon>
        <taxon>Gunneridae</taxon>
        <taxon>Pentapetalae</taxon>
        <taxon>rosids</taxon>
        <taxon>fabids</taxon>
        <taxon>Fabales</taxon>
        <taxon>Fabaceae</taxon>
        <taxon>Papilionoideae</taxon>
        <taxon>50 kb inversion clade</taxon>
        <taxon>NPAAA clade</taxon>
        <taxon>Hologalegina</taxon>
        <taxon>IRL clade</taxon>
        <taxon>Trifolieae</taxon>
        <taxon>Trifolium</taxon>
    </lineage>
</organism>
<feature type="transmembrane region" description="Helical" evidence="1">
    <location>
        <begin position="52"/>
        <end position="73"/>
    </location>
</feature>
<reference evidence="2 3" key="2">
    <citation type="journal article" date="2017" name="Front. Plant Sci.">
        <title>Gene Classification and Mining of Molecular Markers Useful in Red Clover (Trifolium pratense) Breeding.</title>
        <authorList>
            <person name="Istvanek J."/>
            <person name="Dluhosova J."/>
            <person name="Dluhos P."/>
            <person name="Patkova L."/>
            <person name="Nedelnik J."/>
            <person name="Repkova J."/>
        </authorList>
    </citation>
    <scope>NUCLEOTIDE SEQUENCE [LARGE SCALE GENOMIC DNA]</scope>
    <source>
        <strain evidence="3">cv. Tatra</strain>
        <tissue evidence="2">Young leaves</tissue>
    </source>
</reference>